<feature type="region of interest" description="Disordered" evidence="1">
    <location>
        <begin position="1"/>
        <end position="22"/>
    </location>
</feature>
<evidence type="ECO:0000313" key="3">
    <source>
        <dbReference type="Proteomes" id="UP000270094"/>
    </source>
</evidence>
<evidence type="ECO:0000313" key="2">
    <source>
        <dbReference type="EMBL" id="VDM72469.1"/>
    </source>
</evidence>
<gene>
    <name evidence="2" type="ORF">SVUK_LOCUS7467</name>
</gene>
<accession>A0A3P7IZ04</accession>
<dbReference type="Proteomes" id="UP000270094">
    <property type="component" value="Unassembled WGS sequence"/>
</dbReference>
<dbReference type="AlphaFoldDB" id="A0A3P7IZ04"/>
<keyword evidence="3" id="KW-1185">Reference proteome</keyword>
<organism evidence="2 3">
    <name type="scientific">Strongylus vulgaris</name>
    <name type="common">Blood worm</name>
    <dbReference type="NCBI Taxonomy" id="40348"/>
    <lineage>
        <taxon>Eukaryota</taxon>
        <taxon>Metazoa</taxon>
        <taxon>Ecdysozoa</taxon>
        <taxon>Nematoda</taxon>
        <taxon>Chromadorea</taxon>
        <taxon>Rhabditida</taxon>
        <taxon>Rhabditina</taxon>
        <taxon>Rhabditomorpha</taxon>
        <taxon>Strongyloidea</taxon>
        <taxon>Strongylidae</taxon>
        <taxon>Strongylus</taxon>
    </lineage>
</organism>
<dbReference type="EMBL" id="UYYB01025497">
    <property type="protein sequence ID" value="VDM72469.1"/>
    <property type="molecule type" value="Genomic_DNA"/>
</dbReference>
<evidence type="ECO:0000256" key="1">
    <source>
        <dbReference type="SAM" id="MobiDB-lite"/>
    </source>
</evidence>
<reference evidence="2 3" key="1">
    <citation type="submission" date="2018-11" db="EMBL/GenBank/DDBJ databases">
        <authorList>
            <consortium name="Pathogen Informatics"/>
        </authorList>
    </citation>
    <scope>NUCLEOTIDE SEQUENCE [LARGE SCALE GENOMIC DNA]</scope>
</reference>
<protein>
    <submittedName>
        <fullName evidence="2">Uncharacterized protein</fullName>
    </submittedName>
</protein>
<name>A0A3P7IZ04_STRVU</name>
<proteinExistence type="predicted"/>
<sequence length="71" mass="7705">MARGDGCRTAKYGGGLSSSRVSQAEKKFDVFGSPDAQLRVGNARSTTLWLIQSLGGTYLPEPHEVCDCQLW</sequence>